<feature type="transmembrane region" description="Helical" evidence="9">
    <location>
        <begin position="77"/>
        <end position="98"/>
    </location>
</feature>
<keyword evidence="2" id="KW-0808">Transferase</keyword>
<evidence type="ECO:0000256" key="2">
    <source>
        <dbReference type="ARBA" id="ARBA00022679"/>
    </source>
</evidence>
<dbReference type="GO" id="GO:0016740">
    <property type="term" value="F:transferase activity"/>
    <property type="evidence" value="ECO:0007669"/>
    <property type="project" value="UniProtKB-KW"/>
</dbReference>
<protein>
    <submittedName>
        <fullName evidence="10">Uncharacterized protein</fullName>
    </submittedName>
</protein>
<evidence type="ECO:0000256" key="7">
    <source>
        <dbReference type="ARBA" id="ARBA00023136"/>
    </source>
</evidence>
<comment type="caution">
    <text evidence="10">The sequence shown here is derived from an EMBL/GenBank/DDBJ whole genome shotgun (WGS) entry which is preliminary data.</text>
</comment>
<gene>
    <name evidence="10" type="ORF">H6P81_019170</name>
</gene>
<evidence type="ECO:0000256" key="8">
    <source>
        <dbReference type="ARBA" id="ARBA00024209"/>
    </source>
</evidence>
<evidence type="ECO:0000313" key="11">
    <source>
        <dbReference type="Proteomes" id="UP000825729"/>
    </source>
</evidence>
<keyword evidence="6 9" id="KW-1133">Transmembrane helix</keyword>
<evidence type="ECO:0000313" key="10">
    <source>
        <dbReference type="EMBL" id="KAG9439005.1"/>
    </source>
</evidence>
<dbReference type="PANTHER" id="PTHR46905">
    <property type="entry name" value="RING-H2 FINGER PROTEIN ATL78"/>
    <property type="match status" value="1"/>
</dbReference>
<keyword evidence="4" id="KW-0479">Metal-binding</keyword>
<dbReference type="Proteomes" id="UP000825729">
    <property type="component" value="Unassembled WGS sequence"/>
</dbReference>
<keyword evidence="7 9" id="KW-0472">Membrane</keyword>
<name>A0AAV7DR15_ARIFI</name>
<evidence type="ECO:0000256" key="4">
    <source>
        <dbReference type="ARBA" id="ARBA00022723"/>
    </source>
</evidence>
<evidence type="ECO:0000256" key="5">
    <source>
        <dbReference type="ARBA" id="ARBA00022833"/>
    </source>
</evidence>
<organism evidence="10 11">
    <name type="scientific">Aristolochia fimbriata</name>
    <name type="common">White veined hardy Dutchman's pipe vine</name>
    <dbReference type="NCBI Taxonomy" id="158543"/>
    <lineage>
        <taxon>Eukaryota</taxon>
        <taxon>Viridiplantae</taxon>
        <taxon>Streptophyta</taxon>
        <taxon>Embryophyta</taxon>
        <taxon>Tracheophyta</taxon>
        <taxon>Spermatophyta</taxon>
        <taxon>Magnoliopsida</taxon>
        <taxon>Magnoliidae</taxon>
        <taxon>Piperales</taxon>
        <taxon>Aristolochiaceae</taxon>
        <taxon>Aristolochia</taxon>
    </lineage>
</organism>
<dbReference type="AlphaFoldDB" id="A0AAV7DR15"/>
<keyword evidence="3 9" id="KW-0812">Transmembrane</keyword>
<reference evidence="10 11" key="1">
    <citation type="submission" date="2021-07" db="EMBL/GenBank/DDBJ databases">
        <title>The Aristolochia fimbriata genome: insights into angiosperm evolution, floral development and chemical biosynthesis.</title>
        <authorList>
            <person name="Jiao Y."/>
        </authorList>
    </citation>
    <scope>NUCLEOTIDE SEQUENCE [LARGE SCALE GENOMIC DNA]</scope>
    <source>
        <strain evidence="10">IBCAS-2021</strain>
        <tissue evidence="10">Leaf</tissue>
    </source>
</reference>
<dbReference type="PANTHER" id="PTHR46905:SF22">
    <property type="entry name" value="RING-TYPE E3 UBIQUITIN TRANSFERASE"/>
    <property type="match status" value="1"/>
</dbReference>
<evidence type="ECO:0000256" key="6">
    <source>
        <dbReference type="ARBA" id="ARBA00022989"/>
    </source>
</evidence>
<evidence type="ECO:0000256" key="3">
    <source>
        <dbReference type="ARBA" id="ARBA00022692"/>
    </source>
</evidence>
<comment type="subcellular location">
    <subcellularLocation>
        <location evidence="1">Membrane</location>
        <topology evidence="1">Single-pass membrane protein</topology>
    </subcellularLocation>
</comment>
<dbReference type="EMBL" id="JAINDJ010000008">
    <property type="protein sequence ID" value="KAG9439005.1"/>
    <property type="molecule type" value="Genomic_DNA"/>
</dbReference>
<keyword evidence="11" id="KW-1185">Reference proteome</keyword>
<dbReference type="GO" id="GO:0046872">
    <property type="term" value="F:metal ion binding"/>
    <property type="evidence" value="ECO:0007669"/>
    <property type="project" value="UniProtKB-KW"/>
</dbReference>
<dbReference type="GO" id="GO:0016567">
    <property type="term" value="P:protein ubiquitination"/>
    <property type="evidence" value="ECO:0007669"/>
    <property type="project" value="InterPro"/>
</dbReference>
<dbReference type="GO" id="GO:0016020">
    <property type="term" value="C:membrane"/>
    <property type="evidence" value="ECO:0007669"/>
    <property type="project" value="UniProtKB-SubCell"/>
</dbReference>
<evidence type="ECO:0000256" key="1">
    <source>
        <dbReference type="ARBA" id="ARBA00004167"/>
    </source>
</evidence>
<comment type="similarity">
    <text evidence="8">Belongs to the RING-type zinc finger family. ATL subfamily.</text>
</comment>
<proteinExistence type="inferred from homology"/>
<evidence type="ECO:0000256" key="9">
    <source>
        <dbReference type="SAM" id="Phobius"/>
    </source>
</evidence>
<keyword evidence="5" id="KW-0862">Zinc</keyword>
<sequence length="216" mass="23635">MYLLSALHSFLYYLHPPSHFLISYLCPLLLMERTYIPRSNKLLHSSPSSSPSVTPTIIPFPMENDNSDTSSSGSFDVIVVLAAMLCALVCALGLNSMLQCVIRCARQMVTEPVEWVQSLRENVGLKKEDVWALPVATYNTSSSPATATAPTSGCAICLVDFSDGDRVRCLQKISSDIRSDMRRELKASSWVLDSSSPFPMGTNKCCGKGRFTVIAA</sequence>
<dbReference type="InterPro" id="IPR044602">
    <property type="entry name" value="ATL10/ATL72-79-like"/>
</dbReference>
<accession>A0AAV7DR15</accession>